<protein>
    <submittedName>
        <fullName evidence="1">Uncharacterized protein</fullName>
    </submittedName>
</protein>
<accession>A0A6C0LHT1</accession>
<organism evidence="1">
    <name type="scientific">viral metagenome</name>
    <dbReference type="NCBI Taxonomy" id="1070528"/>
    <lineage>
        <taxon>unclassified sequences</taxon>
        <taxon>metagenomes</taxon>
        <taxon>organismal metagenomes</taxon>
    </lineage>
</organism>
<dbReference type="AlphaFoldDB" id="A0A6C0LHT1"/>
<dbReference type="EMBL" id="MN740490">
    <property type="protein sequence ID" value="QHU29555.1"/>
    <property type="molecule type" value="Genomic_DNA"/>
</dbReference>
<proteinExistence type="predicted"/>
<evidence type="ECO:0000313" key="1">
    <source>
        <dbReference type="EMBL" id="QHU29555.1"/>
    </source>
</evidence>
<reference evidence="1" key="1">
    <citation type="journal article" date="2020" name="Nature">
        <title>Giant virus diversity and host interactions through global metagenomics.</title>
        <authorList>
            <person name="Schulz F."/>
            <person name="Roux S."/>
            <person name="Paez-Espino D."/>
            <person name="Jungbluth S."/>
            <person name="Walsh D.A."/>
            <person name="Denef V.J."/>
            <person name="McMahon K.D."/>
            <person name="Konstantinidis K.T."/>
            <person name="Eloe-Fadrosh E.A."/>
            <person name="Kyrpides N.C."/>
            <person name="Woyke T."/>
        </authorList>
    </citation>
    <scope>NUCLEOTIDE SEQUENCE</scope>
    <source>
        <strain evidence="1">GVMAG-M-3300027804-48</strain>
    </source>
</reference>
<name>A0A6C0LHT1_9ZZZZ</name>
<sequence>MKIRIYCSKEKEKLLQINNEEINLDNYKKINEKLEDIIEYISRVDILYATKLYEYNKTINISSLIFTCNRDITEEEFKDFIELLKRIGFKSSMKKKHNILCVDDDYKEVIFNYNFKTNKPNNDNKYQKKKNKSLYKQQNLYIRN</sequence>